<dbReference type="GO" id="GO:0007166">
    <property type="term" value="P:cell surface receptor signaling pathway"/>
    <property type="evidence" value="ECO:0000318"/>
    <property type="project" value="GO_Central"/>
</dbReference>
<dbReference type="RefSeq" id="XP_044954506.1">
    <property type="nucleotide sequence ID" value="XM_045098571.1"/>
</dbReference>
<evidence type="ECO:0000256" key="11">
    <source>
        <dbReference type="ARBA" id="ARBA00023180"/>
    </source>
</evidence>
<evidence type="ECO:0000256" key="12">
    <source>
        <dbReference type="PROSITE-ProRule" id="PRU00076"/>
    </source>
</evidence>
<evidence type="ECO:0000256" key="8">
    <source>
        <dbReference type="ARBA" id="ARBA00022777"/>
    </source>
</evidence>
<proteinExistence type="predicted"/>
<dbReference type="PROSITE" id="PS01187">
    <property type="entry name" value="EGF_CA"/>
    <property type="match status" value="1"/>
</dbReference>
<dbReference type="PROSITE" id="PS00107">
    <property type="entry name" value="PROTEIN_KINASE_ATP"/>
    <property type="match status" value="1"/>
</dbReference>
<dbReference type="InterPro" id="IPR008271">
    <property type="entry name" value="Ser/Thr_kinase_AS"/>
</dbReference>
<dbReference type="InterPro" id="IPR017441">
    <property type="entry name" value="Protein_kinase_ATP_BS"/>
</dbReference>
<dbReference type="GO" id="GO:0005886">
    <property type="term" value="C:plasma membrane"/>
    <property type="evidence" value="ECO:0000318"/>
    <property type="project" value="GO_Central"/>
</dbReference>
<dbReference type="GO" id="GO:0004674">
    <property type="term" value="F:protein serine/threonine kinase activity"/>
    <property type="evidence" value="ECO:0007669"/>
    <property type="project" value="UniProtKB-KW"/>
</dbReference>
<evidence type="ECO:0000256" key="1">
    <source>
        <dbReference type="ARBA" id="ARBA00004479"/>
    </source>
</evidence>
<reference evidence="19" key="1">
    <citation type="journal article" date="2012" name="Nature">
        <title>A physical, genetic and functional sequence assembly of the barley genome.</title>
        <authorList>
            <consortium name="The International Barley Genome Sequencing Consortium"/>
            <person name="Mayer K.F."/>
            <person name="Waugh R."/>
            <person name="Brown J.W."/>
            <person name="Schulman A."/>
            <person name="Langridge P."/>
            <person name="Platzer M."/>
            <person name="Fincher G.B."/>
            <person name="Muehlbauer G.J."/>
            <person name="Sato K."/>
            <person name="Close T.J."/>
            <person name="Wise R.P."/>
            <person name="Stein N."/>
        </authorList>
    </citation>
    <scope>NUCLEOTIDE SEQUENCE [LARGE SCALE GENOMIC DNA]</scope>
    <source>
        <strain evidence="19">cv. Morex</strain>
    </source>
</reference>
<keyword evidence="19" id="KW-1185">Reference proteome</keyword>
<feature type="binding site" evidence="13">
    <location>
        <position position="506"/>
    </location>
    <ligand>
        <name>ATP</name>
        <dbReference type="ChEBI" id="CHEBI:30616"/>
    </ligand>
</feature>
<dbReference type="CDD" id="cd00054">
    <property type="entry name" value="EGF_CA"/>
    <property type="match status" value="1"/>
</dbReference>
<keyword evidence="14" id="KW-1133">Transmembrane helix</keyword>
<dbReference type="SMART" id="SM00181">
    <property type="entry name" value="EGF"/>
    <property type="match status" value="1"/>
</dbReference>
<dbReference type="EnsemblPlants" id="HORVU.MOREX.r3.6HG0632750.1">
    <property type="protein sequence ID" value="HORVU.MOREX.r3.6HG0632750.1"/>
    <property type="gene ID" value="HORVU.MOREX.r3.6HG0632750"/>
</dbReference>
<dbReference type="Gramene" id="HORVU.MOREX.r3.6HG0632750.1">
    <property type="protein sequence ID" value="HORVU.MOREX.r3.6HG0632750.1"/>
    <property type="gene ID" value="HORVU.MOREX.r3.6HG0632750"/>
</dbReference>
<evidence type="ECO:0000256" key="3">
    <source>
        <dbReference type="ARBA" id="ARBA00022536"/>
    </source>
</evidence>
<dbReference type="InterPro" id="IPR045274">
    <property type="entry name" value="WAK-like"/>
</dbReference>
<dbReference type="PANTHER" id="PTHR27005:SF461">
    <property type="entry name" value="PROTEIN KINASE DOMAIN-CONTAINING PROTEIN"/>
    <property type="match status" value="1"/>
</dbReference>
<dbReference type="FunFam" id="1.10.510.10:FF:000606">
    <property type="entry name" value="Wall-associated receptor kinase 3"/>
    <property type="match status" value="1"/>
</dbReference>
<evidence type="ECO:0000256" key="9">
    <source>
        <dbReference type="ARBA" id="ARBA00022840"/>
    </source>
</evidence>
<dbReference type="InterPro" id="IPR018097">
    <property type="entry name" value="EGF_Ca-bd_CS"/>
</dbReference>
<evidence type="ECO:0000259" key="17">
    <source>
        <dbReference type="PROSITE" id="PS50026"/>
    </source>
</evidence>
<dbReference type="InterPro" id="IPR011009">
    <property type="entry name" value="Kinase-like_dom_sf"/>
</dbReference>
<evidence type="ECO:0000256" key="7">
    <source>
        <dbReference type="ARBA" id="ARBA00022741"/>
    </source>
</evidence>
<keyword evidence="8" id="KW-0418">Kinase</keyword>
<keyword evidence="10" id="KW-1015">Disulfide bond</keyword>
<protein>
    <recommendedName>
        <fullName evidence="20">Wall-associated receptor kinase 1</fullName>
    </recommendedName>
</protein>
<feature type="transmembrane region" description="Helical" evidence="14">
    <location>
        <begin position="421"/>
        <end position="441"/>
    </location>
</feature>
<evidence type="ECO:0000256" key="6">
    <source>
        <dbReference type="ARBA" id="ARBA00022737"/>
    </source>
</evidence>
<keyword evidence="7 13" id="KW-0547">Nucleotide-binding</keyword>
<gene>
    <name evidence="18" type="primary">LOC123404630</name>
</gene>
<keyword evidence="14" id="KW-0812">Transmembrane</keyword>
<feature type="domain" description="EGF-like" evidence="17">
    <location>
        <begin position="369"/>
        <end position="412"/>
    </location>
</feature>
<dbReference type="PROSITE" id="PS50026">
    <property type="entry name" value="EGF_3"/>
    <property type="match status" value="1"/>
</dbReference>
<dbReference type="Proteomes" id="UP000011116">
    <property type="component" value="Chromosome 6H"/>
</dbReference>
<dbReference type="Pfam" id="PF07645">
    <property type="entry name" value="EGF_CA"/>
    <property type="match status" value="1"/>
</dbReference>
<keyword evidence="3 12" id="KW-0245">EGF-like domain</keyword>
<reference evidence="18" key="3">
    <citation type="submission" date="2022-01" db="UniProtKB">
        <authorList>
            <consortium name="EnsemblPlants"/>
        </authorList>
    </citation>
    <scope>IDENTIFICATION</scope>
    <source>
        <strain evidence="18">subsp. vulgare</strain>
    </source>
</reference>
<name>A0A8I6YPF0_HORVV</name>
<evidence type="ECO:0000256" key="4">
    <source>
        <dbReference type="ARBA" id="ARBA00022679"/>
    </source>
</evidence>
<dbReference type="OrthoDB" id="674570at2759"/>
<organism evidence="18 19">
    <name type="scientific">Hordeum vulgare subsp. vulgare</name>
    <name type="common">Domesticated barley</name>
    <dbReference type="NCBI Taxonomy" id="112509"/>
    <lineage>
        <taxon>Eukaryota</taxon>
        <taxon>Viridiplantae</taxon>
        <taxon>Streptophyta</taxon>
        <taxon>Embryophyta</taxon>
        <taxon>Tracheophyta</taxon>
        <taxon>Spermatophyta</taxon>
        <taxon>Magnoliopsida</taxon>
        <taxon>Liliopsida</taxon>
        <taxon>Poales</taxon>
        <taxon>Poaceae</taxon>
        <taxon>BOP clade</taxon>
        <taxon>Pooideae</taxon>
        <taxon>Triticodae</taxon>
        <taxon>Triticeae</taxon>
        <taxon>Hordeinae</taxon>
        <taxon>Hordeum</taxon>
    </lineage>
</organism>
<dbReference type="InterPro" id="IPR000152">
    <property type="entry name" value="EGF-type_Asp/Asn_hydroxyl_site"/>
</dbReference>
<dbReference type="SMART" id="SM00179">
    <property type="entry name" value="EGF_CA"/>
    <property type="match status" value="1"/>
</dbReference>
<evidence type="ECO:0000256" key="15">
    <source>
        <dbReference type="SAM" id="SignalP"/>
    </source>
</evidence>
<keyword evidence="14" id="KW-0472">Membrane</keyword>
<dbReference type="InterPro" id="IPR000719">
    <property type="entry name" value="Prot_kinase_dom"/>
</dbReference>
<keyword evidence="2" id="KW-0723">Serine/threonine-protein kinase</keyword>
<dbReference type="Pfam" id="PF13947">
    <property type="entry name" value="GUB_WAK_bind"/>
    <property type="match status" value="1"/>
</dbReference>
<evidence type="ECO:0000256" key="13">
    <source>
        <dbReference type="PROSITE-ProRule" id="PRU10141"/>
    </source>
</evidence>
<dbReference type="SUPFAM" id="SSF56112">
    <property type="entry name" value="Protein kinase-like (PK-like)"/>
    <property type="match status" value="1"/>
</dbReference>
<dbReference type="GO" id="GO:0005509">
    <property type="term" value="F:calcium ion binding"/>
    <property type="evidence" value="ECO:0007669"/>
    <property type="project" value="InterPro"/>
</dbReference>
<dbReference type="PROSITE" id="PS50011">
    <property type="entry name" value="PROTEIN_KINASE_DOM"/>
    <property type="match status" value="1"/>
</dbReference>
<evidence type="ECO:0000256" key="14">
    <source>
        <dbReference type="SAM" id="Phobius"/>
    </source>
</evidence>
<keyword evidence="4" id="KW-0808">Transferase</keyword>
<dbReference type="GeneID" id="123404630"/>
<evidence type="ECO:0000256" key="2">
    <source>
        <dbReference type="ARBA" id="ARBA00022527"/>
    </source>
</evidence>
<dbReference type="PROSITE" id="PS00108">
    <property type="entry name" value="PROTEIN_KINASE_ST"/>
    <property type="match status" value="1"/>
</dbReference>
<evidence type="ECO:0000256" key="5">
    <source>
        <dbReference type="ARBA" id="ARBA00022729"/>
    </source>
</evidence>
<evidence type="ECO:0000313" key="18">
    <source>
        <dbReference type="EnsemblPlants" id="HORVU.MOREX.r3.6HG0632750.1"/>
    </source>
</evidence>
<dbReference type="PANTHER" id="PTHR27005">
    <property type="entry name" value="WALL-ASSOCIATED RECEPTOR KINASE-LIKE 21"/>
    <property type="match status" value="1"/>
</dbReference>
<keyword evidence="9 13" id="KW-0067">ATP-binding</keyword>
<dbReference type="InterPro" id="IPR000742">
    <property type="entry name" value="EGF"/>
</dbReference>
<dbReference type="Gene3D" id="3.30.200.20">
    <property type="entry name" value="Phosphorylase Kinase, domain 1"/>
    <property type="match status" value="1"/>
</dbReference>
<dbReference type="InterPro" id="IPR001881">
    <property type="entry name" value="EGF-like_Ca-bd_dom"/>
</dbReference>
<dbReference type="FunFam" id="3.30.200.20:FF:000337">
    <property type="entry name" value="Wall-associated receptor kinase 3"/>
    <property type="match status" value="1"/>
</dbReference>
<feature type="domain" description="Protein kinase" evidence="16">
    <location>
        <begin position="478"/>
        <end position="744"/>
    </location>
</feature>
<sequence>MTTPWQSHSQRLPKILLLVLLLSAATPHLILEAAAAEQDEQQPITLVDCPDKCGNLSIPHPFGMKPGCFREGFQVTCNDSFNPPRAYLAYSGVFQRIVEIHDRLEAGGRYHRDKWIKTQAWELMDISVAKGEARTYAPVSSKCNPYSSVYLYKGLQMRLGEKMSPFLVSATRNALIGVGWRVHPMISSDLWSVPTLNATTTWSASSSPDDTSSNEFSLSCLSDLMGKHFLKFATNGSCSGRGCCLAAFPVEFPVPEFSLWFNSDPPNTMFKTNPCSYGMVVESSWYNFSTPDMYGYEVLPNRFPRGVPLVLDFSILNGSCPAKGQHTPLDYACVSGNSYCANRTSGQGYVCKCWDNYDGNPYIANGCQDIDECKLPDLYPCSTHGVCKNKLGGYDCPCKPGMEGDGKNGTCTDKFPVAARGILGGIGVFFLMAAISFLILLRKEKKKTREFYEKNGGHTLEKAKFIKLFEKEKLKPILKSSNFIGKGGFGEVYKGILDDEQVAVKKPISGSVLENEQFANEVIIQSQVIHRNIVRLIGCCLEVDAPILVYEFLSNGSLNDILHGNNKVPLHLGARLSIAAESADGLVYMHSKTNTKILHGDVKPANILLDDKYAPKISDFGISRLIARDKQHTGSIIGDMSYMDPVYLQTGLLTEKSDVYSFGVVILELISRKKATHSDGGSLVNNFLEAYKKEKKATPLFDKEIAVTEDLEILDSLACIAVECLNLDVDQRPWMTDVAERLLIMDRSRKSQFPLHVPV</sequence>
<feature type="chain" id="PRO_5035282613" description="Wall-associated receptor kinase 1" evidence="15">
    <location>
        <begin position="37"/>
        <end position="759"/>
    </location>
</feature>
<evidence type="ECO:0000313" key="19">
    <source>
        <dbReference type="Proteomes" id="UP000011116"/>
    </source>
</evidence>
<evidence type="ECO:0008006" key="20">
    <source>
        <dbReference type="Google" id="ProtNLM"/>
    </source>
</evidence>
<evidence type="ECO:0000256" key="10">
    <source>
        <dbReference type="ARBA" id="ARBA00023157"/>
    </source>
</evidence>
<dbReference type="SUPFAM" id="SSF57196">
    <property type="entry name" value="EGF/Laminin"/>
    <property type="match status" value="1"/>
</dbReference>
<evidence type="ECO:0000259" key="16">
    <source>
        <dbReference type="PROSITE" id="PS50011"/>
    </source>
</evidence>
<keyword evidence="11" id="KW-0325">Glycoprotein</keyword>
<dbReference type="GO" id="GO:0005524">
    <property type="term" value="F:ATP binding"/>
    <property type="evidence" value="ECO:0007669"/>
    <property type="project" value="UniProtKB-UniRule"/>
</dbReference>
<dbReference type="PROSITE" id="PS00010">
    <property type="entry name" value="ASX_HYDROXYL"/>
    <property type="match status" value="1"/>
</dbReference>
<keyword evidence="6" id="KW-0677">Repeat</keyword>
<dbReference type="GO" id="GO:0030247">
    <property type="term" value="F:polysaccharide binding"/>
    <property type="evidence" value="ECO:0007669"/>
    <property type="project" value="InterPro"/>
</dbReference>
<dbReference type="KEGG" id="hvg:123404630"/>
<dbReference type="Gene3D" id="2.10.25.10">
    <property type="entry name" value="Laminin"/>
    <property type="match status" value="1"/>
</dbReference>
<dbReference type="SMART" id="SM00220">
    <property type="entry name" value="S_TKc"/>
    <property type="match status" value="1"/>
</dbReference>
<dbReference type="AlphaFoldDB" id="A0A8I6YPF0"/>
<accession>A0A8I6YPF0</accession>
<dbReference type="Pfam" id="PF07714">
    <property type="entry name" value="PK_Tyr_Ser-Thr"/>
    <property type="match status" value="1"/>
</dbReference>
<keyword evidence="5 15" id="KW-0732">Signal</keyword>
<dbReference type="FunFam" id="2.10.25.10:FF:000038">
    <property type="entry name" value="Fibrillin 2"/>
    <property type="match status" value="1"/>
</dbReference>
<dbReference type="InterPro" id="IPR049883">
    <property type="entry name" value="NOTCH1_EGF-like"/>
</dbReference>
<dbReference type="Gene3D" id="1.10.510.10">
    <property type="entry name" value="Transferase(Phosphotransferase) domain 1"/>
    <property type="match status" value="1"/>
</dbReference>
<feature type="signal peptide" evidence="15">
    <location>
        <begin position="1"/>
        <end position="36"/>
    </location>
</feature>
<dbReference type="InterPro" id="IPR025287">
    <property type="entry name" value="WAK_GUB"/>
</dbReference>
<reference evidence="18" key="2">
    <citation type="submission" date="2020-10" db="EMBL/GenBank/DDBJ databases">
        <authorList>
            <person name="Scholz U."/>
            <person name="Mascher M."/>
            <person name="Fiebig A."/>
        </authorList>
    </citation>
    <scope>NUCLEOTIDE SEQUENCE [LARGE SCALE GENOMIC DNA]</scope>
    <source>
        <strain evidence="18">cv. Morex</strain>
    </source>
</reference>
<comment type="caution">
    <text evidence="12">Lacks conserved residue(s) required for the propagation of feature annotation.</text>
</comment>
<dbReference type="InterPro" id="IPR001245">
    <property type="entry name" value="Ser-Thr/Tyr_kinase_cat_dom"/>
</dbReference>
<comment type="subcellular location">
    <subcellularLocation>
        <location evidence="1">Membrane</location>
        <topology evidence="1">Single-pass type I membrane protein</topology>
    </subcellularLocation>
</comment>
<dbReference type="SMR" id="A0A8I6YPF0"/>
<dbReference type="Gramene" id="HORVU.MOREX.r2.6HG0525460.1">
    <property type="protein sequence ID" value="HORVU.MOREX.r2.6HG0525460.1"/>
    <property type="gene ID" value="HORVU.MOREX.r2.6HG0525460"/>
</dbReference>